<sequence length="105" mass="11510">MPKYSLPEWICFHYYRGHLGMIQSLDILLYDTGCGDLPVDNNEDIIQAGCSSPHRSLGVGTWLHGTEQITVLGGCKVAHKHPILAPLEKVAPIPPSCSSPECRID</sequence>
<accession>A0A8K1GXY5</accession>
<reference evidence="1" key="1">
    <citation type="submission" date="2019-04" db="EMBL/GenBank/DDBJ databases">
        <title>Genome assembly of Zosterops borbonicus 15179.</title>
        <authorList>
            <person name="Leroy T."/>
            <person name="Anselmetti Y."/>
            <person name="Tilak M.-K."/>
            <person name="Nabholz B."/>
        </authorList>
    </citation>
    <scope>NUCLEOTIDE SEQUENCE</scope>
    <source>
        <strain evidence="1">HGM_15179</strain>
        <tissue evidence="1">Muscle</tissue>
    </source>
</reference>
<proteinExistence type="predicted"/>
<evidence type="ECO:0000313" key="1">
    <source>
        <dbReference type="EMBL" id="TRZ26107.1"/>
    </source>
</evidence>
<dbReference type="OrthoDB" id="10252171at2759"/>
<evidence type="ECO:0000313" key="2">
    <source>
        <dbReference type="Proteomes" id="UP000796761"/>
    </source>
</evidence>
<dbReference type="AlphaFoldDB" id="A0A8K1GXY5"/>
<organism evidence="1 2">
    <name type="scientific">Zosterops borbonicus</name>
    <dbReference type="NCBI Taxonomy" id="364589"/>
    <lineage>
        <taxon>Eukaryota</taxon>
        <taxon>Metazoa</taxon>
        <taxon>Chordata</taxon>
        <taxon>Craniata</taxon>
        <taxon>Vertebrata</taxon>
        <taxon>Euteleostomi</taxon>
        <taxon>Archelosauria</taxon>
        <taxon>Archosauria</taxon>
        <taxon>Dinosauria</taxon>
        <taxon>Saurischia</taxon>
        <taxon>Theropoda</taxon>
        <taxon>Coelurosauria</taxon>
        <taxon>Aves</taxon>
        <taxon>Neognathae</taxon>
        <taxon>Neoaves</taxon>
        <taxon>Telluraves</taxon>
        <taxon>Australaves</taxon>
        <taxon>Passeriformes</taxon>
        <taxon>Sylvioidea</taxon>
        <taxon>Zosteropidae</taxon>
        <taxon>Zosterops</taxon>
    </lineage>
</organism>
<name>A0A8K1GXY5_9PASS</name>
<comment type="caution">
    <text evidence="1">The sequence shown here is derived from an EMBL/GenBank/DDBJ whole genome shotgun (WGS) entry which is preliminary data.</text>
</comment>
<dbReference type="EMBL" id="SWJQ01000016">
    <property type="protein sequence ID" value="TRZ26107.1"/>
    <property type="molecule type" value="Genomic_DNA"/>
</dbReference>
<protein>
    <submittedName>
        <fullName evidence="1">Uncharacterized protein</fullName>
    </submittedName>
</protein>
<dbReference type="Proteomes" id="UP000796761">
    <property type="component" value="Unassembled WGS sequence"/>
</dbReference>
<gene>
    <name evidence="1" type="ORF">HGM15179_000957</name>
</gene>
<keyword evidence="2" id="KW-1185">Reference proteome</keyword>